<comment type="caution">
    <text evidence="2">The sequence shown here is derived from an EMBL/GenBank/DDBJ whole genome shotgun (WGS) entry which is preliminary data.</text>
</comment>
<reference evidence="2 3" key="1">
    <citation type="submission" date="2019-03" db="EMBL/GenBank/DDBJ databases">
        <title>First draft genome of Liparis tanakae, snailfish: a comprehensive survey of snailfish specific genes.</title>
        <authorList>
            <person name="Kim W."/>
            <person name="Song I."/>
            <person name="Jeong J.-H."/>
            <person name="Kim D."/>
            <person name="Kim S."/>
            <person name="Ryu S."/>
            <person name="Song J.Y."/>
            <person name="Lee S.K."/>
        </authorList>
    </citation>
    <scope>NUCLEOTIDE SEQUENCE [LARGE SCALE GENOMIC DNA]</scope>
    <source>
        <tissue evidence="2">Muscle</tissue>
    </source>
</reference>
<evidence type="ECO:0000313" key="2">
    <source>
        <dbReference type="EMBL" id="TNN76870.1"/>
    </source>
</evidence>
<accession>A0A4Z2IG13</accession>
<gene>
    <name evidence="2" type="ORF">EYF80_012923</name>
</gene>
<proteinExistence type="predicted"/>
<name>A0A4Z2IG13_9TELE</name>
<dbReference type="Proteomes" id="UP000314294">
    <property type="component" value="Unassembled WGS sequence"/>
</dbReference>
<feature type="region of interest" description="Disordered" evidence="1">
    <location>
        <begin position="1"/>
        <end position="44"/>
    </location>
</feature>
<dbReference type="EMBL" id="SRLO01000089">
    <property type="protein sequence ID" value="TNN76870.1"/>
    <property type="molecule type" value="Genomic_DNA"/>
</dbReference>
<keyword evidence="3" id="KW-1185">Reference proteome</keyword>
<dbReference type="AlphaFoldDB" id="A0A4Z2IG13"/>
<feature type="compositionally biased region" description="Gly residues" evidence="1">
    <location>
        <begin position="34"/>
        <end position="44"/>
    </location>
</feature>
<organism evidence="2 3">
    <name type="scientific">Liparis tanakae</name>
    <name type="common">Tanaka's snailfish</name>
    <dbReference type="NCBI Taxonomy" id="230148"/>
    <lineage>
        <taxon>Eukaryota</taxon>
        <taxon>Metazoa</taxon>
        <taxon>Chordata</taxon>
        <taxon>Craniata</taxon>
        <taxon>Vertebrata</taxon>
        <taxon>Euteleostomi</taxon>
        <taxon>Actinopterygii</taxon>
        <taxon>Neopterygii</taxon>
        <taxon>Teleostei</taxon>
        <taxon>Neoteleostei</taxon>
        <taxon>Acanthomorphata</taxon>
        <taxon>Eupercaria</taxon>
        <taxon>Perciformes</taxon>
        <taxon>Cottioidei</taxon>
        <taxon>Cottales</taxon>
        <taxon>Liparidae</taxon>
        <taxon>Liparis</taxon>
    </lineage>
</organism>
<sequence length="85" mass="8812">MNLKRKNMSGIGVTGTTGMSFRGDPALDGLWSAGPGGGRGEGGGLRGEGALLLRLAVEVVELEASFKDWPLRPGMPTPAPMFLPC</sequence>
<evidence type="ECO:0000313" key="3">
    <source>
        <dbReference type="Proteomes" id="UP000314294"/>
    </source>
</evidence>
<protein>
    <submittedName>
        <fullName evidence="2">Uncharacterized protein</fullName>
    </submittedName>
</protein>
<evidence type="ECO:0000256" key="1">
    <source>
        <dbReference type="SAM" id="MobiDB-lite"/>
    </source>
</evidence>